<evidence type="ECO:0000313" key="8">
    <source>
        <dbReference type="Proteomes" id="UP001583172"/>
    </source>
</evidence>
<feature type="compositionally biased region" description="Basic residues" evidence="5">
    <location>
        <begin position="631"/>
        <end position="644"/>
    </location>
</feature>
<dbReference type="InterPro" id="IPR011011">
    <property type="entry name" value="Znf_FYVE_PHD"/>
</dbReference>
<feature type="region of interest" description="Disordered" evidence="5">
    <location>
        <begin position="1313"/>
        <end position="1540"/>
    </location>
</feature>
<feature type="compositionally biased region" description="Polar residues" evidence="5">
    <location>
        <begin position="827"/>
        <end position="838"/>
    </location>
</feature>
<feature type="compositionally biased region" description="Polar residues" evidence="5">
    <location>
        <begin position="645"/>
        <end position="654"/>
    </location>
</feature>
<comment type="caution">
    <text evidence="7">The sequence shown here is derived from an EMBL/GenBank/DDBJ whole genome shotgun (WGS) entry which is preliminary data.</text>
</comment>
<dbReference type="PANTHER" id="PTHR47636">
    <property type="entry name" value="TRANSCRIPTIONAL REGULATORY PROTEIN RCO1"/>
    <property type="match status" value="1"/>
</dbReference>
<dbReference type="Pfam" id="PF00628">
    <property type="entry name" value="PHD"/>
    <property type="match status" value="1"/>
</dbReference>
<feature type="compositionally biased region" description="Low complexity" evidence="5">
    <location>
        <begin position="655"/>
        <end position="698"/>
    </location>
</feature>
<evidence type="ECO:0000313" key="7">
    <source>
        <dbReference type="EMBL" id="KAL1835937.1"/>
    </source>
</evidence>
<dbReference type="Gene3D" id="2.30.30.1150">
    <property type="match status" value="1"/>
</dbReference>
<feature type="region of interest" description="Disordered" evidence="5">
    <location>
        <begin position="401"/>
        <end position="942"/>
    </location>
</feature>
<keyword evidence="8" id="KW-1185">Reference proteome</keyword>
<name>A0ABR3V2X1_HUMIN</name>
<feature type="region of interest" description="Disordered" evidence="5">
    <location>
        <begin position="1"/>
        <end position="145"/>
    </location>
</feature>
<feature type="compositionally biased region" description="Polar residues" evidence="5">
    <location>
        <begin position="1363"/>
        <end position="1373"/>
    </location>
</feature>
<feature type="compositionally biased region" description="Low complexity" evidence="5">
    <location>
        <begin position="75"/>
        <end position="97"/>
    </location>
</feature>
<evidence type="ECO:0000256" key="4">
    <source>
        <dbReference type="PROSITE-ProRule" id="PRU00146"/>
    </source>
</evidence>
<feature type="compositionally biased region" description="Low complexity" evidence="5">
    <location>
        <begin position="573"/>
        <end position="591"/>
    </location>
</feature>
<organism evidence="7 8">
    <name type="scientific">Humicola insolens</name>
    <name type="common">Soft-rot fungus</name>
    <dbReference type="NCBI Taxonomy" id="85995"/>
    <lineage>
        <taxon>Eukaryota</taxon>
        <taxon>Fungi</taxon>
        <taxon>Dikarya</taxon>
        <taxon>Ascomycota</taxon>
        <taxon>Pezizomycotina</taxon>
        <taxon>Sordariomycetes</taxon>
        <taxon>Sordariomycetidae</taxon>
        <taxon>Sordariales</taxon>
        <taxon>Chaetomiaceae</taxon>
        <taxon>Mycothermus</taxon>
    </lineage>
</organism>
<accession>A0ABR3V2X1</accession>
<feature type="compositionally biased region" description="Polar residues" evidence="5">
    <location>
        <begin position="100"/>
        <end position="118"/>
    </location>
</feature>
<dbReference type="SMART" id="SM00249">
    <property type="entry name" value="PHD"/>
    <property type="match status" value="2"/>
</dbReference>
<dbReference type="PROSITE" id="PS50016">
    <property type="entry name" value="ZF_PHD_2"/>
    <property type="match status" value="1"/>
</dbReference>
<feature type="compositionally biased region" description="Polar residues" evidence="5">
    <location>
        <begin position="1408"/>
        <end position="1423"/>
    </location>
</feature>
<evidence type="ECO:0000256" key="3">
    <source>
        <dbReference type="ARBA" id="ARBA00022833"/>
    </source>
</evidence>
<feature type="compositionally biased region" description="Polar residues" evidence="5">
    <location>
        <begin position="1340"/>
        <end position="1352"/>
    </location>
</feature>
<dbReference type="InterPro" id="IPR019786">
    <property type="entry name" value="Zinc_finger_PHD-type_CS"/>
</dbReference>
<feature type="region of interest" description="Disordered" evidence="5">
    <location>
        <begin position="188"/>
        <end position="335"/>
    </location>
</feature>
<dbReference type="InterPro" id="IPR001965">
    <property type="entry name" value="Znf_PHD"/>
</dbReference>
<sequence length="1540" mass="162890">MEDCRPPLALGAQGQYLPPAKLPSGGNGLVRIKVVQHRKQNRTTRDEDGSQGRSKETKGVTLADQPDSAVSLDPSSSSSSSSTTKSNTPAPGATTKKTTIKMSANTRTTRSRFSSPQVSAHGGNDGSRSSKGANGEEQQKTFMQRWLEPPVQVKASYQEAGLMRGPIFENMAPLGTLPKVGLFKKTAVPSPAATSTASTPDDSTKTPFRRRIVIKPRQSAVPQTPTPAPPPPVAAPEEDETQSDATEEEDMDDEKTEEQEDDEEDGGAEIVDRQVQEARSSMMAAGRRARRALSTADTDDEEWAPGRASSRASRTRRSVSRASTRSQQSAAAPSLKEVVGKVVEAAVGEALSHYRYPTAWALRTLYDENSHNTHFLTLTQRVFTQTANADEFEDFARQVQAKKREGKKDNKALRHIVPDAAEEPPHPPKRAPYGNLVKFDVSTLHLERKRRGSKVPKKAKQTSTTAEEGAASSSSSGSTATPTTTAAASSEPAKKEQKEADAEPESELPPRKKRKSTRQPQEAPAPTTSAKGKMPVTAKTNGALSTAAGSSSSNNSSKAKAVETPSRRRTRARSSSSSISSLSSALSLTPPGHSQEDKENGVPSQERDETPSRSSPAPATSAAPTEPITGTKRRRMNAPRKARNANKTLSSRQQSPAAASTNATATSGVATQQSTAANKTAPSSAAAAAGVETPAPASSADAEDQPYAMPAMVDSPWFPPLPGSKKGSKGANLGIVFPAKFSNKAEEPSEQELKRRAHTAEARRHTATVPIPMSSVRGESRSPPAVSDREKRKKGKGGESSASTPATTRARPPTPMTAPATRPRSALATTVQSASSERPTPAREGRSTRSSLKRTHEETEDQQQQQPSSPAALTFPGSDAAPSTAPNSRAGTPALRAPKRTRTGLRVKNSPMKKKNGPSAGIPRASGERSSPVGNAREDDNDDYCSSCGGNGELLCCDGCTRSFHFTCVDPPLAKDAMSDEWFCNVCRSRRDPAHLPVRTGAFGTLLEKLDTRNASAFRLPAAIRDRFEGVRTGADGEYEEATQPVKPTRKKKADEELGPDFFTRLRDNDGNPVICHGCQRGSSAERALIIPCSACGLFWHLDCLDPPMAQPPVLRTWKCPLHTDDLLSKLPAQLAPAHRFRKVKDAPVIRPIFTRGYANNGFIDIDFDDDTEGSGWRDIESFGRTVRLSEKGIKLDFLSRLRERHPAPKPAPPQPAPTPSFQKVSLEAQQAALSLSALATQSAHRDDHGGLSALIDAMVNDADPNVINLMSRADATHIASGQLSRMDQQGLRAMLARAESVAEGIRKLLGESGVQAGGEKPAVEEEERGSGAAAAISAPGTTDKATASSSGDVEMADKPETKASTGDNTATKAANPDTTITTTTTTTTTTSNPTSPGDTTMLDAAPTANNNTHTKSAATSPAATDDVPAMTQGEKTPPPVHGEDVDSLNQSPSAPPPLLVLDEQADAAPAAAREAKDVDPAGEGDENNSPATPTKAAALELRGGEPVVVVGEDDDDERGAGEGEPGVGAAGEVGGEGKV</sequence>
<dbReference type="InterPro" id="IPR052819">
    <property type="entry name" value="Chromatin_regulatory_protein"/>
</dbReference>
<feature type="compositionally biased region" description="Basic residues" evidence="5">
    <location>
        <begin position="447"/>
        <end position="460"/>
    </location>
</feature>
<dbReference type="PANTHER" id="PTHR47636:SF1">
    <property type="entry name" value="TRANSCRIPTIONAL REGULATORY PROTEIN RCO1"/>
    <property type="match status" value="1"/>
</dbReference>
<evidence type="ECO:0000256" key="2">
    <source>
        <dbReference type="ARBA" id="ARBA00022771"/>
    </source>
</evidence>
<feature type="compositionally biased region" description="Basic and acidic residues" evidence="5">
    <location>
        <begin position="743"/>
        <end position="764"/>
    </location>
</feature>
<dbReference type="InterPro" id="IPR013083">
    <property type="entry name" value="Znf_RING/FYVE/PHD"/>
</dbReference>
<feature type="compositionally biased region" description="Basic and acidic residues" evidence="5">
    <location>
        <begin position="594"/>
        <end position="611"/>
    </location>
</feature>
<dbReference type="InterPro" id="IPR019787">
    <property type="entry name" value="Znf_PHD-finger"/>
</dbReference>
<proteinExistence type="predicted"/>
<dbReference type="Gene3D" id="3.30.40.10">
    <property type="entry name" value="Zinc/RING finger domain, C3HC4 (zinc finger)"/>
    <property type="match status" value="1"/>
</dbReference>
<evidence type="ECO:0000256" key="5">
    <source>
        <dbReference type="SAM" id="MobiDB-lite"/>
    </source>
</evidence>
<feature type="compositionally biased region" description="Basic and acidic residues" evidence="5">
    <location>
        <begin position="492"/>
        <end position="501"/>
    </location>
</feature>
<dbReference type="PROSITE" id="PS01359">
    <property type="entry name" value="ZF_PHD_1"/>
    <property type="match status" value="1"/>
</dbReference>
<feature type="domain" description="PHD-type" evidence="6">
    <location>
        <begin position="942"/>
        <end position="990"/>
    </location>
</feature>
<feature type="compositionally biased region" description="Basic residues" evidence="5">
    <location>
        <begin position="897"/>
        <end position="916"/>
    </location>
</feature>
<feature type="compositionally biased region" description="Basic and acidic residues" evidence="5">
    <location>
        <begin position="43"/>
        <end position="58"/>
    </location>
</feature>
<feature type="compositionally biased region" description="Low complexity" evidence="5">
    <location>
        <begin position="799"/>
        <end position="826"/>
    </location>
</feature>
<feature type="compositionally biased region" description="Low complexity" evidence="5">
    <location>
        <begin position="188"/>
        <end position="201"/>
    </location>
</feature>
<feature type="compositionally biased region" description="Low complexity" evidence="5">
    <location>
        <begin position="540"/>
        <end position="559"/>
    </location>
</feature>
<keyword evidence="3" id="KW-0862">Zinc</keyword>
<evidence type="ECO:0000256" key="1">
    <source>
        <dbReference type="ARBA" id="ARBA00022723"/>
    </source>
</evidence>
<feature type="compositionally biased region" description="Basic and acidic residues" evidence="5">
    <location>
        <begin position="402"/>
        <end position="412"/>
    </location>
</feature>
<reference evidence="7 8" key="1">
    <citation type="journal article" date="2024" name="Commun. Biol.">
        <title>Comparative genomic analysis of thermophilic fungi reveals convergent evolutionary adaptations and gene losses.</title>
        <authorList>
            <person name="Steindorff A.S."/>
            <person name="Aguilar-Pontes M.V."/>
            <person name="Robinson A.J."/>
            <person name="Andreopoulos B."/>
            <person name="LaButti K."/>
            <person name="Kuo A."/>
            <person name="Mondo S."/>
            <person name="Riley R."/>
            <person name="Otillar R."/>
            <person name="Haridas S."/>
            <person name="Lipzen A."/>
            <person name="Grimwood J."/>
            <person name="Schmutz J."/>
            <person name="Clum A."/>
            <person name="Reid I.D."/>
            <person name="Moisan M.C."/>
            <person name="Butler G."/>
            <person name="Nguyen T.T.M."/>
            <person name="Dewar K."/>
            <person name="Conant G."/>
            <person name="Drula E."/>
            <person name="Henrissat B."/>
            <person name="Hansel C."/>
            <person name="Singer S."/>
            <person name="Hutchinson M.I."/>
            <person name="de Vries R.P."/>
            <person name="Natvig D.O."/>
            <person name="Powell A.J."/>
            <person name="Tsang A."/>
            <person name="Grigoriev I.V."/>
        </authorList>
    </citation>
    <scope>NUCLEOTIDE SEQUENCE [LARGE SCALE GENOMIC DNA]</scope>
    <source>
        <strain evidence="7 8">CBS 620.91</strain>
    </source>
</reference>
<feature type="compositionally biased region" description="Low complexity" evidence="5">
    <location>
        <begin position="1376"/>
        <end position="1401"/>
    </location>
</feature>
<feature type="compositionally biased region" description="Low complexity" evidence="5">
    <location>
        <begin position="862"/>
        <end position="872"/>
    </location>
</feature>
<keyword evidence="2 4" id="KW-0863">Zinc-finger</keyword>
<dbReference type="CDD" id="cd15534">
    <property type="entry name" value="PHD2_PHF12_Rco1"/>
    <property type="match status" value="1"/>
</dbReference>
<dbReference type="SUPFAM" id="SSF57903">
    <property type="entry name" value="FYVE/PHD zinc finger"/>
    <property type="match status" value="2"/>
</dbReference>
<feature type="compositionally biased region" description="Pro residues" evidence="5">
    <location>
        <begin position="224"/>
        <end position="234"/>
    </location>
</feature>
<feature type="compositionally biased region" description="Acidic residues" evidence="5">
    <location>
        <begin position="236"/>
        <end position="267"/>
    </location>
</feature>
<protein>
    <recommendedName>
        <fullName evidence="6">PHD-type domain-containing protein</fullName>
    </recommendedName>
</protein>
<feature type="compositionally biased region" description="Low complexity" evidence="5">
    <location>
        <begin position="462"/>
        <end position="491"/>
    </location>
</feature>
<feature type="compositionally biased region" description="Gly residues" evidence="5">
    <location>
        <begin position="1523"/>
        <end position="1540"/>
    </location>
</feature>
<dbReference type="CDD" id="cd15535">
    <property type="entry name" value="PHD1_Rco1"/>
    <property type="match status" value="1"/>
</dbReference>
<feature type="compositionally biased region" description="Low complexity" evidence="5">
    <location>
        <begin position="1500"/>
        <end position="1511"/>
    </location>
</feature>
<feature type="compositionally biased region" description="Low complexity" evidence="5">
    <location>
        <begin position="612"/>
        <end position="625"/>
    </location>
</feature>
<keyword evidence="1" id="KW-0479">Metal-binding</keyword>
<dbReference type="EMBL" id="JAZGSY010000502">
    <property type="protein sequence ID" value="KAL1835937.1"/>
    <property type="molecule type" value="Genomic_DNA"/>
</dbReference>
<evidence type="ECO:0000259" key="6">
    <source>
        <dbReference type="PROSITE" id="PS50016"/>
    </source>
</evidence>
<dbReference type="Proteomes" id="UP001583172">
    <property type="component" value="Unassembled WGS sequence"/>
</dbReference>
<gene>
    <name evidence="7" type="ORF">VTJ49DRAFT_5855</name>
</gene>
<feature type="compositionally biased region" description="Low complexity" evidence="5">
    <location>
        <begin position="320"/>
        <end position="335"/>
    </location>
</feature>